<sequence>MVSCGATVTSLDGHVANVTRIQRHALILVALCYILWHIVFFVTIS</sequence>
<keyword evidence="1" id="KW-1133">Transmembrane helix</keyword>
<dbReference type="EMBL" id="GBRH01229767">
    <property type="protein sequence ID" value="JAD68128.1"/>
    <property type="molecule type" value="Transcribed_RNA"/>
</dbReference>
<name>A0A0A9C125_ARUDO</name>
<protein>
    <submittedName>
        <fullName evidence="2">Uncharacterized protein</fullName>
    </submittedName>
</protein>
<proteinExistence type="predicted"/>
<keyword evidence="1" id="KW-0472">Membrane</keyword>
<keyword evidence="1" id="KW-0812">Transmembrane</keyword>
<reference evidence="2" key="2">
    <citation type="journal article" date="2015" name="Data Brief">
        <title>Shoot transcriptome of the giant reed, Arundo donax.</title>
        <authorList>
            <person name="Barrero R.A."/>
            <person name="Guerrero F.D."/>
            <person name="Moolhuijzen P."/>
            <person name="Goolsby J.A."/>
            <person name="Tidwell J."/>
            <person name="Bellgard S.E."/>
            <person name="Bellgard M.I."/>
        </authorList>
    </citation>
    <scope>NUCLEOTIDE SEQUENCE</scope>
    <source>
        <tissue evidence="2">Shoot tissue taken approximately 20 cm above the soil surface</tissue>
    </source>
</reference>
<feature type="transmembrane region" description="Helical" evidence="1">
    <location>
        <begin position="25"/>
        <end position="44"/>
    </location>
</feature>
<reference evidence="2" key="1">
    <citation type="submission" date="2014-09" db="EMBL/GenBank/DDBJ databases">
        <authorList>
            <person name="Magalhaes I.L.F."/>
            <person name="Oliveira U."/>
            <person name="Santos F.R."/>
            <person name="Vidigal T.H.D.A."/>
            <person name="Brescovit A.D."/>
            <person name="Santos A.J."/>
        </authorList>
    </citation>
    <scope>NUCLEOTIDE SEQUENCE</scope>
    <source>
        <tissue evidence="2">Shoot tissue taken approximately 20 cm above the soil surface</tissue>
    </source>
</reference>
<evidence type="ECO:0000256" key="1">
    <source>
        <dbReference type="SAM" id="Phobius"/>
    </source>
</evidence>
<organism evidence="2">
    <name type="scientific">Arundo donax</name>
    <name type="common">Giant reed</name>
    <name type="synonym">Donax arundinaceus</name>
    <dbReference type="NCBI Taxonomy" id="35708"/>
    <lineage>
        <taxon>Eukaryota</taxon>
        <taxon>Viridiplantae</taxon>
        <taxon>Streptophyta</taxon>
        <taxon>Embryophyta</taxon>
        <taxon>Tracheophyta</taxon>
        <taxon>Spermatophyta</taxon>
        <taxon>Magnoliopsida</taxon>
        <taxon>Liliopsida</taxon>
        <taxon>Poales</taxon>
        <taxon>Poaceae</taxon>
        <taxon>PACMAD clade</taxon>
        <taxon>Arundinoideae</taxon>
        <taxon>Arundineae</taxon>
        <taxon>Arundo</taxon>
    </lineage>
</organism>
<dbReference type="AlphaFoldDB" id="A0A0A9C125"/>
<accession>A0A0A9C125</accession>
<evidence type="ECO:0000313" key="2">
    <source>
        <dbReference type="EMBL" id="JAD68128.1"/>
    </source>
</evidence>